<proteinExistence type="predicted"/>
<comment type="caution">
    <text evidence="1">The sequence shown here is derived from an EMBL/GenBank/DDBJ whole genome shotgun (WGS) entry which is preliminary data.</text>
</comment>
<evidence type="ECO:0000313" key="2">
    <source>
        <dbReference type="Proteomes" id="UP001378592"/>
    </source>
</evidence>
<sequence>MLSGVSSWLKVAFVVVPGKSLVPGLELIPSDERRRRLSEDYLVRLPQGGAPVAGSAIAVAVIALTVIKPPPSPPDSSVSSANASNFFNGAARAIAATTASNEHLPSRTTRSYRRFMQTRRNSLAKTLSSRVPHSRTLPSCISRGTLDVFVLDGSAARLKSARSFRSNTQKISYVTLAFTQFVKVRVLKETRKYAILSATKNKAQKNWVRILLRVFVQKKISAVRLLQQKEGQGLKSKYPVVEYVGHK</sequence>
<reference evidence="1 2" key="1">
    <citation type="submission" date="2024-03" db="EMBL/GenBank/DDBJ databases">
        <title>The genome assembly and annotation of the cricket Gryllus longicercus Weissman &amp; Gray.</title>
        <authorList>
            <person name="Szrajer S."/>
            <person name="Gray D."/>
            <person name="Ylla G."/>
        </authorList>
    </citation>
    <scope>NUCLEOTIDE SEQUENCE [LARGE SCALE GENOMIC DNA]</scope>
    <source>
        <strain evidence="1">DAG 2021-001</strain>
        <tissue evidence="1">Whole body minus gut</tissue>
    </source>
</reference>
<dbReference type="Proteomes" id="UP001378592">
    <property type="component" value="Unassembled WGS sequence"/>
</dbReference>
<organism evidence="1 2">
    <name type="scientific">Gryllus longicercus</name>
    <dbReference type="NCBI Taxonomy" id="2509291"/>
    <lineage>
        <taxon>Eukaryota</taxon>
        <taxon>Metazoa</taxon>
        <taxon>Ecdysozoa</taxon>
        <taxon>Arthropoda</taxon>
        <taxon>Hexapoda</taxon>
        <taxon>Insecta</taxon>
        <taxon>Pterygota</taxon>
        <taxon>Neoptera</taxon>
        <taxon>Polyneoptera</taxon>
        <taxon>Orthoptera</taxon>
        <taxon>Ensifera</taxon>
        <taxon>Gryllidea</taxon>
        <taxon>Grylloidea</taxon>
        <taxon>Gryllidae</taxon>
        <taxon>Gryllinae</taxon>
        <taxon>Gryllus</taxon>
    </lineage>
</organism>
<name>A0AAN9ZEP5_9ORTH</name>
<protein>
    <submittedName>
        <fullName evidence="1">Uncharacterized protein</fullName>
    </submittedName>
</protein>
<dbReference type="AlphaFoldDB" id="A0AAN9ZEP5"/>
<evidence type="ECO:0000313" key="1">
    <source>
        <dbReference type="EMBL" id="KAK7871334.1"/>
    </source>
</evidence>
<accession>A0AAN9ZEP5</accession>
<dbReference type="EMBL" id="JAZDUA010000041">
    <property type="protein sequence ID" value="KAK7871334.1"/>
    <property type="molecule type" value="Genomic_DNA"/>
</dbReference>
<gene>
    <name evidence="1" type="ORF">R5R35_007594</name>
</gene>
<keyword evidence="2" id="KW-1185">Reference proteome</keyword>